<feature type="coiled-coil region" evidence="1">
    <location>
        <begin position="75"/>
        <end position="102"/>
    </location>
</feature>
<protein>
    <submittedName>
        <fullName evidence="2">Uncharacterized protein</fullName>
    </submittedName>
</protein>
<sequence length="102" mass="11862">MSESIEDLQKKLKIQNDIIKGYEKVLRLNEQELKNADEIIRMYEGIIQYSGKELKDVREAFDATNLVTNLSREELMGALSRIKELENANKKLREESLKFQSG</sequence>
<gene>
    <name evidence="2" type="ORF">LBBP_01328</name>
</gene>
<keyword evidence="1" id="KW-0175">Coiled coil</keyword>
<evidence type="ECO:0000313" key="3">
    <source>
        <dbReference type="Proteomes" id="UP000058857"/>
    </source>
</evidence>
<dbReference type="Proteomes" id="UP000058857">
    <property type="component" value="Chromosome 1"/>
</dbReference>
<proteinExistence type="predicted"/>
<evidence type="ECO:0000313" key="2">
    <source>
        <dbReference type="EMBL" id="ALO25621.1"/>
    </source>
</evidence>
<organism evidence="2">
    <name type="scientific">Leptospira borgpetersenii serovar Ballum</name>
    <dbReference type="NCBI Taxonomy" id="280505"/>
    <lineage>
        <taxon>Bacteria</taxon>
        <taxon>Pseudomonadati</taxon>
        <taxon>Spirochaetota</taxon>
        <taxon>Spirochaetia</taxon>
        <taxon>Leptospirales</taxon>
        <taxon>Leptospiraceae</taxon>
        <taxon>Leptospira</taxon>
    </lineage>
</organism>
<accession>A0A0E3B7Z4</accession>
<name>A0A0E3B7Z4_LEPBO</name>
<dbReference type="GeneID" id="61174164"/>
<dbReference type="EMBL" id="CP012029">
    <property type="protein sequence ID" value="ALO25621.1"/>
    <property type="molecule type" value="Genomic_DNA"/>
</dbReference>
<dbReference type="AlphaFoldDB" id="A0A0E3B7Z4"/>
<evidence type="ECO:0000256" key="1">
    <source>
        <dbReference type="SAM" id="Coils"/>
    </source>
</evidence>
<dbReference type="RefSeq" id="WP_002726873.1">
    <property type="nucleotide sequence ID" value="NZ_CP012029.1"/>
</dbReference>
<reference evidence="2 3" key="1">
    <citation type="journal article" date="2015" name="PLoS Negl. Trop. Dis.">
        <title>Distribution of Plasmids in Distinct Leptospira Pathogenic Species.</title>
        <authorList>
            <person name="Wang Y."/>
            <person name="Zhuang X."/>
            <person name="Zhong Y."/>
            <person name="Zhang C."/>
            <person name="Zhang Y."/>
            <person name="Zeng L."/>
            <person name="Zhu Y."/>
            <person name="He P."/>
            <person name="Dong K."/>
            <person name="Pal U."/>
            <person name="Guo X."/>
            <person name="Qin J."/>
        </authorList>
    </citation>
    <scope>NUCLEOTIDE SEQUENCE [LARGE SCALE GENOMIC DNA]</scope>
    <source>
        <strain evidence="2 3">56604</strain>
    </source>
</reference>
<dbReference type="PATRIC" id="fig|280505.15.peg.1294"/>